<evidence type="ECO:0000313" key="3">
    <source>
        <dbReference type="EMBL" id="MDQ0750948.1"/>
    </source>
</evidence>
<keyword evidence="2" id="KW-0812">Transmembrane</keyword>
<dbReference type="EMBL" id="JAUSYP010000001">
    <property type="protein sequence ID" value="MDQ0750948.1"/>
    <property type="molecule type" value="Genomic_DNA"/>
</dbReference>
<feature type="transmembrane region" description="Helical" evidence="2">
    <location>
        <begin position="102"/>
        <end position="123"/>
    </location>
</feature>
<feature type="compositionally biased region" description="Basic residues" evidence="1">
    <location>
        <begin position="86"/>
        <end position="101"/>
    </location>
</feature>
<feature type="compositionally biased region" description="Low complexity" evidence="1">
    <location>
        <begin position="174"/>
        <end position="223"/>
    </location>
</feature>
<feature type="region of interest" description="Disordered" evidence="1">
    <location>
        <begin position="1"/>
        <end position="103"/>
    </location>
</feature>
<feature type="compositionally biased region" description="Low complexity" evidence="1">
    <location>
        <begin position="140"/>
        <end position="163"/>
    </location>
</feature>
<proteinExistence type="predicted"/>
<evidence type="ECO:0000313" key="4">
    <source>
        <dbReference type="Proteomes" id="UP001232755"/>
    </source>
</evidence>
<keyword evidence="4" id="KW-1185">Reference proteome</keyword>
<accession>A0ABU0QU70</accession>
<feature type="compositionally biased region" description="Low complexity" evidence="1">
    <location>
        <begin position="27"/>
        <end position="42"/>
    </location>
</feature>
<comment type="caution">
    <text evidence="3">The sequence shown here is derived from an EMBL/GenBank/DDBJ whole genome shotgun (WGS) entry which is preliminary data.</text>
</comment>
<evidence type="ECO:0000256" key="1">
    <source>
        <dbReference type="SAM" id="MobiDB-lite"/>
    </source>
</evidence>
<dbReference type="RefSeq" id="WP_307177215.1">
    <property type="nucleotide sequence ID" value="NZ_JAUSYP010000001.1"/>
</dbReference>
<protein>
    <submittedName>
        <fullName evidence="3">Uncharacterized protein</fullName>
    </submittedName>
</protein>
<evidence type="ECO:0000256" key="2">
    <source>
        <dbReference type="SAM" id="Phobius"/>
    </source>
</evidence>
<dbReference type="Proteomes" id="UP001232755">
    <property type="component" value="Unassembled WGS sequence"/>
</dbReference>
<keyword evidence="2" id="KW-0472">Membrane</keyword>
<feature type="compositionally biased region" description="Gly residues" evidence="1">
    <location>
        <begin position="230"/>
        <end position="240"/>
    </location>
</feature>
<name>A0ABU0QU70_9ACTN</name>
<sequence>MSRPSEYADGATDGACQGPPNVYLPQADQPPAYDAYTDPAAAHGWQDAYDPADGQDAARGTGEMPDMGDTRELPPVPVPVHGRAGAGRHSRRRPAPWRARRAAVAVGAVGAVSAAALIAGLGFSDAPSGGTREGRGGRTGPTAGKSPTVPSTGTGRTPIPGTPLVGRPANSDEPSGPASASPSTAVNPTPSESGPDAPSPSAGTPTAGTPTTSAPAVTATPPGRSDGKPGHGPGGTKGPK</sequence>
<reference evidence="3 4" key="1">
    <citation type="submission" date="2023-07" db="EMBL/GenBank/DDBJ databases">
        <title>Comparative genomics of wheat-associated soil bacteria to identify genetic determinants of phenazine resistance.</title>
        <authorList>
            <person name="Mouncey N."/>
        </authorList>
    </citation>
    <scope>NUCLEOTIDE SEQUENCE [LARGE SCALE GENOMIC DNA]</scope>
    <source>
        <strain evidence="3 4">B3I12</strain>
    </source>
</reference>
<organism evidence="3 4">
    <name type="scientific">Streptomyces africanus</name>
    <dbReference type="NCBI Taxonomy" id="231024"/>
    <lineage>
        <taxon>Bacteria</taxon>
        <taxon>Bacillati</taxon>
        <taxon>Actinomycetota</taxon>
        <taxon>Actinomycetes</taxon>
        <taxon>Kitasatosporales</taxon>
        <taxon>Streptomycetaceae</taxon>
        <taxon>Streptomyces</taxon>
    </lineage>
</organism>
<feature type="region of interest" description="Disordered" evidence="1">
    <location>
        <begin position="122"/>
        <end position="240"/>
    </location>
</feature>
<gene>
    <name evidence="3" type="ORF">QF034_005179</name>
</gene>
<keyword evidence="2" id="KW-1133">Transmembrane helix</keyword>